<evidence type="ECO:0000313" key="11">
    <source>
        <dbReference type="EMBL" id="CAK5268017.1"/>
    </source>
</evidence>
<keyword evidence="5" id="KW-0269">Exonuclease</keyword>
<organism evidence="11 12">
    <name type="scientific">Mycena citricolor</name>
    <dbReference type="NCBI Taxonomy" id="2018698"/>
    <lineage>
        <taxon>Eukaryota</taxon>
        <taxon>Fungi</taxon>
        <taxon>Dikarya</taxon>
        <taxon>Basidiomycota</taxon>
        <taxon>Agaricomycotina</taxon>
        <taxon>Agaricomycetes</taxon>
        <taxon>Agaricomycetidae</taxon>
        <taxon>Agaricales</taxon>
        <taxon>Marasmiineae</taxon>
        <taxon>Mycenaceae</taxon>
        <taxon>Mycena</taxon>
    </lineage>
</organism>
<gene>
    <name evidence="11" type="ORF">MYCIT1_LOCUS11010</name>
</gene>
<dbReference type="GO" id="GO:0003676">
    <property type="term" value="F:nucleic acid binding"/>
    <property type="evidence" value="ECO:0007669"/>
    <property type="project" value="InterPro"/>
</dbReference>
<protein>
    <recommendedName>
        <fullName evidence="8">3'-5' exonuclease</fullName>
    </recommendedName>
    <alternativeName>
        <fullName evidence="9">Werner Syndrome-like exonuclease</fullName>
    </alternativeName>
</protein>
<accession>A0AAD2JXY6</accession>
<evidence type="ECO:0000256" key="6">
    <source>
        <dbReference type="ARBA" id="ARBA00022842"/>
    </source>
</evidence>
<dbReference type="GO" id="GO:0008408">
    <property type="term" value="F:3'-5' exonuclease activity"/>
    <property type="evidence" value="ECO:0007669"/>
    <property type="project" value="InterPro"/>
</dbReference>
<sequence length="257" mass="29039">MLITTAHEADEHLATILDGSTIGFDLEGVDIPGAKLSRQQKKLRLQQWIQEARDGRFVIDWSAVTIRLVQIATEDGRVLVLDMLSIRALPVHLVRICESTEIIKVSAGIFSDGQRLYDSFRINLNSAVALGLVACLAYPDDILPQQPFADEPGLSTIVRFSLCYQLNKVMQDSRWDGPLSEEQHDYAAVDAHASLSAYLVLRSSLDTCGYVVDRHWYTFDVVNRSRRVCGQNNKSWTAKCSWWSDSADDGYRFIERR</sequence>
<dbReference type="GO" id="GO:0006139">
    <property type="term" value="P:nucleobase-containing compound metabolic process"/>
    <property type="evidence" value="ECO:0007669"/>
    <property type="project" value="InterPro"/>
</dbReference>
<dbReference type="InterPro" id="IPR051132">
    <property type="entry name" value="3-5_Exonuclease_domain"/>
</dbReference>
<evidence type="ECO:0000256" key="3">
    <source>
        <dbReference type="ARBA" id="ARBA00022723"/>
    </source>
</evidence>
<keyword evidence="3" id="KW-0479">Metal-binding</keyword>
<dbReference type="PANTHER" id="PTHR13620:SF109">
    <property type="entry name" value="3'-5' EXONUCLEASE"/>
    <property type="match status" value="1"/>
</dbReference>
<dbReference type="InterPro" id="IPR012337">
    <property type="entry name" value="RNaseH-like_sf"/>
</dbReference>
<name>A0AAD2JXY6_9AGAR</name>
<keyword evidence="4" id="KW-0378">Hydrolase</keyword>
<evidence type="ECO:0000313" key="12">
    <source>
        <dbReference type="Proteomes" id="UP001295794"/>
    </source>
</evidence>
<keyword evidence="12" id="KW-1185">Reference proteome</keyword>
<keyword evidence="7" id="KW-0539">Nucleus</keyword>
<evidence type="ECO:0000256" key="2">
    <source>
        <dbReference type="ARBA" id="ARBA00022722"/>
    </source>
</evidence>
<evidence type="ECO:0000256" key="5">
    <source>
        <dbReference type="ARBA" id="ARBA00022839"/>
    </source>
</evidence>
<keyword evidence="6" id="KW-0460">Magnesium</keyword>
<dbReference type="EMBL" id="CAVNYO010000136">
    <property type="protein sequence ID" value="CAK5268017.1"/>
    <property type="molecule type" value="Genomic_DNA"/>
</dbReference>
<evidence type="ECO:0000256" key="8">
    <source>
        <dbReference type="ARBA" id="ARBA00040531"/>
    </source>
</evidence>
<feature type="domain" description="3'-5' exonuclease" evidence="10">
    <location>
        <begin position="66"/>
        <end position="204"/>
    </location>
</feature>
<dbReference type="GO" id="GO:0005634">
    <property type="term" value="C:nucleus"/>
    <property type="evidence" value="ECO:0007669"/>
    <property type="project" value="UniProtKB-SubCell"/>
</dbReference>
<proteinExistence type="predicted"/>
<dbReference type="PANTHER" id="PTHR13620">
    <property type="entry name" value="3-5 EXONUCLEASE"/>
    <property type="match status" value="1"/>
</dbReference>
<dbReference type="Proteomes" id="UP001295794">
    <property type="component" value="Unassembled WGS sequence"/>
</dbReference>
<dbReference type="GO" id="GO:0046872">
    <property type="term" value="F:metal ion binding"/>
    <property type="evidence" value="ECO:0007669"/>
    <property type="project" value="UniProtKB-KW"/>
</dbReference>
<dbReference type="InterPro" id="IPR002562">
    <property type="entry name" value="3'-5'_exonuclease_dom"/>
</dbReference>
<dbReference type="SUPFAM" id="SSF53098">
    <property type="entry name" value="Ribonuclease H-like"/>
    <property type="match status" value="1"/>
</dbReference>
<evidence type="ECO:0000256" key="1">
    <source>
        <dbReference type="ARBA" id="ARBA00004123"/>
    </source>
</evidence>
<evidence type="ECO:0000259" key="10">
    <source>
        <dbReference type="Pfam" id="PF01612"/>
    </source>
</evidence>
<dbReference type="Pfam" id="PF01612">
    <property type="entry name" value="DNA_pol_A_exo1"/>
    <property type="match status" value="1"/>
</dbReference>
<evidence type="ECO:0000256" key="4">
    <source>
        <dbReference type="ARBA" id="ARBA00022801"/>
    </source>
</evidence>
<keyword evidence="2" id="KW-0540">Nuclease</keyword>
<evidence type="ECO:0000256" key="7">
    <source>
        <dbReference type="ARBA" id="ARBA00023242"/>
    </source>
</evidence>
<reference evidence="11" key="1">
    <citation type="submission" date="2023-11" db="EMBL/GenBank/DDBJ databases">
        <authorList>
            <person name="De Vega J J."/>
            <person name="De Vega J J."/>
        </authorList>
    </citation>
    <scope>NUCLEOTIDE SEQUENCE</scope>
</reference>
<comment type="caution">
    <text evidence="11">The sequence shown here is derived from an EMBL/GenBank/DDBJ whole genome shotgun (WGS) entry which is preliminary data.</text>
</comment>
<comment type="subcellular location">
    <subcellularLocation>
        <location evidence="1">Nucleus</location>
    </subcellularLocation>
</comment>
<dbReference type="Gene3D" id="3.30.420.10">
    <property type="entry name" value="Ribonuclease H-like superfamily/Ribonuclease H"/>
    <property type="match status" value="1"/>
</dbReference>
<dbReference type="InterPro" id="IPR036397">
    <property type="entry name" value="RNaseH_sf"/>
</dbReference>
<dbReference type="AlphaFoldDB" id="A0AAD2JXY6"/>
<evidence type="ECO:0000256" key="9">
    <source>
        <dbReference type="ARBA" id="ARBA00042761"/>
    </source>
</evidence>